<dbReference type="GO" id="GO:0045151">
    <property type="term" value="P:acetoin biosynthetic process"/>
    <property type="evidence" value="ECO:0007669"/>
    <property type="project" value="UniProtKB-KW"/>
</dbReference>
<evidence type="ECO:0000256" key="6">
    <source>
        <dbReference type="ARBA" id="ARBA00020164"/>
    </source>
</evidence>
<keyword evidence="9" id="KW-0456">Lyase</keyword>
<dbReference type="GO" id="GO:0004106">
    <property type="term" value="F:chorismate mutase activity"/>
    <property type="evidence" value="ECO:0007669"/>
    <property type="project" value="UniProtKB-EC"/>
</dbReference>
<dbReference type="SMART" id="SM00830">
    <property type="entry name" value="CM_2"/>
    <property type="match status" value="1"/>
</dbReference>
<dbReference type="GO" id="GO:0046417">
    <property type="term" value="P:chorismate metabolic process"/>
    <property type="evidence" value="ECO:0007669"/>
    <property type="project" value="InterPro"/>
</dbReference>
<keyword evidence="8" id="KW-0005">Acetoin biosynthesis</keyword>
<evidence type="ECO:0000256" key="8">
    <source>
        <dbReference type="ARBA" id="ARBA00023061"/>
    </source>
</evidence>
<keyword evidence="10" id="KW-0175">Coiled coil</keyword>
<feature type="coiled-coil region" evidence="10">
    <location>
        <begin position="284"/>
        <end position="311"/>
    </location>
</feature>
<protein>
    <recommendedName>
        <fullName evidence="6">Alpha-acetolactate decarboxylase</fullName>
        <ecNumber evidence="5">4.1.1.5</ecNumber>
        <ecNumber evidence="4">5.4.99.5</ecNumber>
    </recommendedName>
</protein>
<dbReference type="EC" id="4.1.1.5" evidence="5"/>
<evidence type="ECO:0000256" key="1">
    <source>
        <dbReference type="ARBA" id="ARBA00001784"/>
    </source>
</evidence>
<dbReference type="Gene3D" id="3.30.1330.80">
    <property type="entry name" value="Hypothetical protein, similar to alpha- acetolactate decarboxylase, domain 2"/>
    <property type="match status" value="2"/>
</dbReference>
<dbReference type="InterPro" id="IPR005128">
    <property type="entry name" value="Acetolactate_a_deCO2ase"/>
</dbReference>
<dbReference type="SUPFAM" id="SSF48600">
    <property type="entry name" value="Chorismate mutase II"/>
    <property type="match status" value="1"/>
</dbReference>
<accession>A0A1H8KKD3</accession>
<dbReference type="PANTHER" id="PTHR35524:SF1">
    <property type="entry name" value="ALPHA-ACETOLACTATE DECARBOXYLASE"/>
    <property type="match status" value="1"/>
</dbReference>
<dbReference type="SMR" id="A0A1H8KKD3"/>
<comment type="similarity">
    <text evidence="3">Belongs to the alpha-acetolactate decarboxylase family.</text>
</comment>
<dbReference type="CDD" id="cd17299">
    <property type="entry name" value="acetolactate_decarboxylase"/>
    <property type="match status" value="1"/>
</dbReference>
<dbReference type="UniPathway" id="UPA00626">
    <property type="reaction ID" value="UER00678"/>
</dbReference>
<dbReference type="InterPro" id="IPR036979">
    <property type="entry name" value="CM_dom_sf"/>
</dbReference>
<dbReference type="EMBL" id="FOBB01000017">
    <property type="protein sequence ID" value="SEN93419.1"/>
    <property type="molecule type" value="Genomic_DNA"/>
</dbReference>
<evidence type="ECO:0000256" key="5">
    <source>
        <dbReference type="ARBA" id="ARBA00013204"/>
    </source>
</evidence>
<evidence type="ECO:0000256" key="9">
    <source>
        <dbReference type="ARBA" id="ARBA00023239"/>
    </source>
</evidence>
<sequence>MRLIHILAFPVLALIILSARPAGLNQSHNKADTLKHHLYTAGIGGALIGGLYDGIYPYGSLKQHGNFGLGAPALLDGELIIFNGKIYQTQYTGKTFEVNDKQLASFAMVNYFHPSIKITPNKAMDKAGLFHLLDSVLTNVNGMYAIHISGTFSTLKTRAFPPVKEHQHTPLADMLSLQHFFTYNSAQGDLVGYRLPVFMDNTNISGYHFHFLSAQKNEGGHMIDLLTDHIQIEIDVLDSYNVQVPATSDYEHFDFKKNREEDIKSVERGGKAQAQTQGSKVDTMTVYRDKIDQLDKQIVQLLGERMEAARAIGTYKMVHKIGVVQSNRFNDVLQRAIAEGKQLGLSEEFIKKLYEDVHAESVRQQEALKQ</sequence>
<keyword evidence="7" id="KW-0210">Decarboxylase</keyword>
<reference evidence="12 13" key="1">
    <citation type="submission" date="2016-10" db="EMBL/GenBank/DDBJ databases">
        <authorList>
            <person name="de Groot N.N."/>
        </authorList>
    </citation>
    <scope>NUCLEOTIDE SEQUENCE [LARGE SCALE GENOMIC DNA]</scope>
    <source>
        <strain evidence="12 13">DSM 21039</strain>
    </source>
</reference>
<comment type="pathway">
    <text evidence="2">Polyol metabolism; (R,R)-butane-2,3-diol biosynthesis; (R,R)-butane-2,3-diol from pyruvate: step 2/3.</text>
</comment>
<dbReference type="OrthoDB" id="8612680at2"/>
<dbReference type="PROSITE" id="PS51168">
    <property type="entry name" value="CHORISMATE_MUT_2"/>
    <property type="match status" value="1"/>
</dbReference>
<dbReference type="RefSeq" id="WP_089921396.1">
    <property type="nucleotide sequence ID" value="NZ_FOBB01000017.1"/>
</dbReference>
<evidence type="ECO:0000313" key="13">
    <source>
        <dbReference type="Proteomes" id="UP000198984"/>
    </source>
</evidence>
<dbReference type="Pfam" id="PF03306">
    <property type="entry name" value="AAL_decarboxy"/>
    <property type="match status" value="1"/>
</dbReference>
<proteinExistence type="inferred from homology"/>
<evidence type="ECO:0000256" key="10">
    <source>
        <dbReference type="SAM" id="Coils"/>
    </source>
</evidence>
<dbReference type="GO" id="GO:0047605">
    <property type="term" value="F:acetolactate decarboxylase activity"/>
    <property type="evidence" value="ECO:0007669"/>
    <property type="project" value="UniProtKB-EC"/>
</dbReference>
<dbReference type="SUPFAM" id="SSF117856">
    <property type="entry name" value="AF0104/ALDC/Ptd012-like"/>
    <property type="match status" value="1"/>
</dbReference>
<dbReference type="Pfam" id="PF01817">
    <property type="entry name" value="CM_2"/>
    <property type="match status" value="1"/>
</dbReference>
<evidence type="ECO:0000256" key="4">
    <source>
        <dbReference type="ARBA" id="ARBA00012404"/>
    </source>
</evidence>
<dbReference type="AlphaFoldDB" id="A0A1H8KKD3"/>
<gene>
    <name evidence="12" type="ORF">SAMN04488505_11714</name>
</gene>
<dbReference type="InterPro" id="IPR002701">
    <property type="entry name" value="CM_II_prokaryot"/>
</dbReference>
<evidence type="ECO:0000256" key="7">
    <source>
        <dbReference type="ARBA" id="ARBA00022793"/>
    </source>
</evidence>
<evidence type="ECO:0000313" key="12">
    <source>
        <dbReference type="EMBL" id="SEN93419.1"/>
    </source>
</evidence>
<evidence type="ECO:0000256" key="2">
    <source>
        <dbReference type="ARBA" id="ARBA00005170"/>
    </source>
</evidence>
<comment type="catalytic activity">
    <reaction evidence="1">
        <text>(2S)-2-acetolactate + H(+) = (R)-acetoin + CO2</text>
        <dbReference type="Rhea" id="RHEA:21580"/>
        <dbReference type="ChEBI" id="CHEBI:15378"/>
        <dbReference type="ChEBI" id="CHEBI:15686"/>
        <dbReference type="ChEBI" id="CHEBI:16526"/>
        <dbReference type="ChEBI" id="CHEBI:58476"/>
        <dbReference type="EC" id="4.1.1.5"/>
    </reaction>
</comment>
<dbReference type="EC" id="5.4.99.5" evidence="4"/>
<dbReference type="Proteomes" id="UP000198984">
    <property type="component" value="Unassembled WGS sequence"/>
</dbReference>
<dbReference type="Gene3D" id="1.20.59.10">
    <property type="entry name" value="Chorismate mutase"/>
    <property type="match status" value="1"/>
</dbReference>
<evidence type="ECO:0000256" key="3">
    <source>
        <dbReference type="ARBA" id="ARBA00007106"/>
    </source>
</evidence>
<name>A0A1H8KKD3_9BACT</name>
<dbReference type="InterPro" id="IPR036263">
    <property type="entry name" value="Chorismate_II_sf"/>
</dbReference>
<feature type="domain" description="Chorismate mutase" evidence="11">
    <location>
        <begin position="278"/>
        <end position="369"/>
    </location>
</feature>
<evidence type="ECO:0000259" key="11">
    <source>
        <dbReference type="PROSITE" id="PS51168"/>
    </source>
</evidence>
<dbReference type="STRING" id="573321.SAMN04488505_11714"/>
<keyword evidence="13" id="KW-1185">Reference proteome</keyword>
<organism evidence="12 13">
    <name type="scientific">Chitinophaga rupis</name>
    <dbReference type="NCBI Taxonomy" id="573321"/>
    <lineage>
        <taxon>Bacteria</taxon>
        <taxon>Pseudomonadati</taxon>
        <taxon>Bacteroidota</taxon>
        <taxon>Chitinophagia</taxon>
        <taxon>Chitinophagales</taxon>
        <taxon>Chitinophagaceae</taxon>
        <taxon>Chitinophaga</taxon>
    </lineage>
</organism>
<dbReference type="PANTHER" id="PTHR35524">
    <property type="entry name" value="ALPHA-ACETOLACTATE DECARBOXYLASE"/>
    <property type="match status" value="1"/>
</dbReference>